<evidence type="ECO:0000313" key="1">
    <source>
        <dbReference type="EMBL" id="AXK34571.1"/>
    </source>
</evidence>
<protein>
    <submittedName>
        <fullName evidence="1">Uncharacterized protein</fullName>
    </submittedName>
</protein>
<dbReference type="KEGG" id="sarm:DVA86_19885"/>
<organism evidence="1 2">
    <name type="scientific">Streptomyces armeniacus</name>
    <dbReference type="NCBI Taxonomy" id="83291"/>
    <lineage>
        <taxon>Bacteria</taxon>
        <taxon>Bacillati</taxon>
        <taxon>Actinomycetota</taxon>
        <taxon>Actinomycetes</taxon>
        <taxon>Kitasatosporales</taxon>
        <taxon>Streptomycetaceae</taxon>
        <taxon>Streptomyces</taxon>
    </lineage>
</organism>
<dbReference type="RefSeq" id="WP_208880078.1">
    <property type="nucleotide sequence ID" value="NZ_CP031320.1"/>
</dbReference>
<sequence length="137" mass="14421">MPPRPVRTATGGVAAAAGVLLLGLLVGGLADATQTRPEARPDAAATTVVFRVAVRAATPRPYVPRELAARELWERCRRSTSVHNEHAALARLDGDVWAGTVRPALTGHDLMRLRGCLNDATANRARAEVLGSGNAGR</sequence>
<keyword evidence="2" id="KW-1185">Reference proteome</keyword>
<gene>
    <name evidence="1" type="ORF">DVA86_19885</name>
</gene>
<name>A0A345XSF5_9ACTN</name>
<dbReference type="EMBL" id="CP031320">
    <property type="protein sequence ID" value="AXK34571.1"/>
    <property type="molecule type" value="Genomic_DNA"/>
</dbReference>
<dbReference type="Proteomes" id="UP000254425">
    <property type="component" value="Chromosome"/>
</dbReference>
<proteinExistence type="predicted"/>
<reference evidence="1 2" key="1">
    <citation type="submission" date="2018-07" db="EMBL/GenBank/DDBJ databases">
        <title>Draft genome of the type strain Streptomyces armeniacus ATCC 15676.</title>
        <authorList>
            <person name="Labana P."/>
            <person name="Gosse J.T."/>
            <person name="Boddy C.N."/>
        </authorList>
    </citation>
    <scope>NUCLEOTIDE SEQUENCE [LARGE SCALE GENOMIC DNA]</scope>
    <source>
        <strain evidence="1 2">ATCC 15676</strain>
    </source>
</reference>
<accession>A0A345XSF5</accession>
<evidence type="ECO:0000313" key="2">
    <source>
        <dbReference type="Proteomes" id="UP000254425"/>
    </source>
</evidence>
<dbReference type="AlphaFoldDB" id="A0A345XSF5"/>